<gene>
    <name evidence="1" type="ORF">U6N30_15655</name>
</gene>
<reference evidence="1 2" key="1">
    <citation type="submission" date="2023-12" db="EMBL/GenBank/DDBJ databases">
        <title>Blastococcus brunescens sp. nov., an actonobacterium isolated from sandstone collected in sahara desert.</title>
        <authorList>
            <person name="Gtari M."/>
            <person name="Ghodhbane F."/>
        </authorList>
    </citation>
    <scope>NUCLEOTIDE SEQUENCE [LARGE SCALE GENOMIC DNA]</scope>
    <source>
        <strain evidence="1 2">BMG 8361</strain>
    </source>
</reference>
<evidence type="ECO:0000313" key="1">
    <source>
        <dbReference type="EMBL" id="WRL66693.1"/>
    </source>
</evidence>
<keyword evidence="2" id="KW-1185">Reference proteome</keyword>
<proteinExistence type="predicted"/>
<dbReference type="EMBL" id="CP141261">
    <property type="protein sequence ID" value="WRL66693.1"/>
    <property type="molecule type" value="Genomic_DNA"/>
</dbReference>
<name>A0ABZ1B9W5_9ACTN</name>
<evidence type="ECO:0000313" key="2">
    <source>
        <dbReference type="Proteomes" id="UP001324287"/>
    </source>
</evidence>
<accession>A0ABZ1B9W5</accession>
<dbReference type="RefSeq" id="WP_324278005.1">
    <property type="nucleotide sequence ID" value="NZ_CP141261.1"/>
</dbReference>
<dbReference type="Proteomes" id="UP001324287">
    <property type="component" value="Chromosome"/>
</dbReference>
<organism evidence="1 2">
    <name type="scientific">Blastococcus brunescens</name>
    <dbReference type="NCBI Taxonomy" id="1564165"/>
    <lineage>
        <taxon>Bacteria</taxon>
        <taxon>Bacillati</taxon>
        <taxon>Actinomycetota</taxon>
        <taxon>Actinomycetes</taxon>
        <taxon>Geodermatophilales</taxon>
        <taxon>Geodermatophilaceae</taxon>
        <taxon>Blastococcus</taxon>
    </lineage>
</organism>
<sequence>MTVRTVDDLAAVRDWLSGPRATPLVIDAKITSFPSWVLAHSFAGE</sequence>
<protein>
    <submittedName>
        <fullName evidence="1">Uncharacterized protein</fullName>
    </submittedName>
</protein>